<evidence type="ECO:0000313" key="1">
    <source>
        <dbReference type="EMBL" id="PKY40598.1"/>
    </source>
</evidence>
<gene>
    <name evidence="1" type="ORF">RhiirA4_454010</name>
</gene>
<comment type="caution">
    <text evidence="1">The sequence shown here is derived from an EMBL/GenBank/DDBJ whole genome shotgun (WGS) entry which is preliminary data.</text>
</comment>
<protein>
    <submittedName>
        <fullName evidence="1">Uncharacterized protein</fullName>
    </submittedName>
</protein>
<dbReference type="EMBL" id="LLXI01000109">
    <property type="protein sequence ID" value="PKY40598.1"/>
    <property type="molecule type" value="Genomic_DNA"/>
</dbReference>
<proteinExistence type="predicted"/>
<name>A0A2I1G1T7_9GLOM</name>
<keyword evidence="2" id="KW-1185">Reference proteome</keyword>
<dbReference type="AlphaFoldDB" id="A0A2I1G1T7"/>
<organism evidence="1 2">
    <name type="scientific">Rhizophagus irregularis</name>
    <dbReference type="NCBI Taxonomy" id="588596"/>
    <lineage>
        <taxon>Eukaryota</taxon>
        <taxon>Fungi</taxon>
        <taxon>Fungi incertae sedis</taxon>
        <taxon>Mucoromycota</taxon>
        <taxon>Glomeromycotina</taxon>
        <taxon>Glomeromycetes</taxon>
        <taxon>Glomerales</taxon>
        <taxon>Glomeraceae</taxon>
        <taxon>Rhizophagus</taxon>
    </lineage>
</organism>
<accession>A0A2I1G1T7</accession>
<sequence length="75" mass="8837">MLSYKNESFGDDAETWPDDANANLELLIHDVDQLKSKSIGYEKIMWERVGTELEKETIRFKVWKSSKYEAYTMVN</sequence>
<dbReference type="Proteomes" id="UP000234323">
    <property type="component" value="Unassembled WGS sequence"/>
</dbReference>
<evidence type="ECO:0000313" key="2">
    <source>
        <dbReference type="Proteomes" id="UP000234323"/>
    </source>
</evidence>
<reference evidence="1 2" key="1">
    <citation type="submission" date="2015-10" db="EMBL/GenBank/DDBJ databases">
        <title>Genome analyses suggest a sexual origin of heterokaryosis in a supposedly ancient asexual fungus.</title>
        <authorList>
            <person name="Ropars J."/>
            <person name="Sedzielewska K."/>
            <person name="Noel J."/>
            <person name="Charron P."/>
            <person name="Farinelli L."/>
            <person name="Marton T."/>
            <person name="Kruger M."/>
            <person name="Pelin A."/>
            <person name="Brachmann A."/>
            <person name="Corradi N."/>
        </authorList>
    </citation>
    <scope>NUCLEOTIDE SEQUENCE [LARGE SCALE GENOMIC DNA]</scope>
    <source>
        <strain evidence="1 2">A4</strain>
    </source>
</reference>